<evidence type="ECO:0000313" key="18">
    <source>
        <dbReference type="EMBL" id="KIH69156.1"/>
    </source>
</evidence>
<sequence length="1443" mass="161126">MPGVDVCRSLVCVGGFFVKIPRHRLMTMEEETPDEDGNKKQKRPRKPRRSQLEDAYPPAIQAMKRLMLFQEGFFGMRPVEGKALIDAVVEEPSLAEYGKGRTTAAAEAGGCGHELSHEATEQLKNDLTEVDILENLDIGEVDLDNMDMDFTNWMEDDEDDDFDDSLNAFPNDVTNITPVPATPSYLMPTTTKSLSRSSSQMDGVEKNNPTTERWEEDEPLGSQATKAAVLYANERHAYLKEKYPDWNDRVKHIQRLWRVLDTENRQDFVSRARENRANRGKQPRVKRVVQQQMQTNVDERFKVPNVPGGAQMRPEYLQSEMGGQPNQEVPMQQIRSTAHLTQPVSRCHYDILHLCYSYFTHFSLEMSLVLEQYELMRTRTLDLQKHQQVIESDLNRMRKQKKNLAAKRRQMMKSAGTDAEGKQIPVDLNEQDRMALQSLLDQIPARQKDLESCKRDLKSHLATVYEFEHKWNIIRNVEPGDAMRIAMAQRAAAAGAAPPGGPVVAPPGPPLSSPTAMPGAPPQLHSQLPGTSPQFQQMRVPQQVPYGAVCGPQQEMLQRTPVQVPRAPMWTRVPAPVLGGIFYERLQTSFEKEVYECLDDIVSRVSMHFDGRDPAREGSGMLKRLLEPAMGQQMPPMGAAGPQGPASHLMDQLEPPRPKKKRTQQKKFETLGMGNEYDLMVERVNTQLRLCEQLPKRALEPAPRNPGAAFATMGISDLPDRRDKRALVGNEFGNLSLSFVDDYYTGPGRGIECLEMNSLSMSDLAPQANLPVLLGMPPPPIYEMVVDAEDAAFGTFDQWVVFAHALDRQPSADHMRVTSKIPEFTIPLEPRRKVFDMRISLIITLAQKPETVEEVEVSLVVKEESTVPPGTGVAALFEQLRSILGVEQHIDYQLDTPPLSPEPSTKTEIAENVKREPAEPAAPVSGGRCRACDRSMEAVLIQQTMSQLGLTPSDDEMRMDLPAAPAVPPDAFLTSPRDTRYVMDEGRRDNVQIIRVADLASIHDVSQRKDPSRNPGDDWKTYSRDLLQSFFKIQQTKHELALSPKMGVGLGTSFELDRRVCVLCGGIGDGDPALCGRLLNLSANLWVHVNCAMWSTEVFESSSGALLHVDRAIVRAAGVICHLCGRVGASVQCHKVDCNVNFHLPCAAKIQTAKFIKDKLPGVDGLFTYTFRHPGSPLLDLPLAVNPSGCARCEPRFRTLIKHKQRALASAPSTSSQILFSRSAQDAGSSSSGRTRGRVGSSFTDELATAQMRAMLQASGIGAEWALVCFALLALGGREPFSSNSQSYTLYQKMRKDWRQTVYLARSKIQGLGLYAKRDIHMGDMIIEYKGEVIRSEVGEMREKRYVAQNRGVYMFRIDEDLLVDATMAGGPARYINHSCDPNCSTRILAAGPYPEDKKIIITANRPIKALEELTYDYQFELEDTSDKIPCLCGAPNCVKWMN</sequence>
<keyword evidence="10" id="KW-0805">Transcription regulation</keyword>
<dbReference type="PROSITE" id="PS51805">
    <property type="entry name" value="EPHD"/>
    <property type="match status" value="1"/>
</dbReference>
<dbReference type="GO" id="GO:0044666">
    <property type="term" value="C:MLL3/4 complex"/>
    <property type="evidence" value="ECO:0007669"/>
    <property type="project" value="TreeGrafter"/>
</dbReference>
<accession>A0A0C2HHP3</accession>
<dbReference type="SMART" id="SM00508">
    <property type="entry name" value="PostSET"/>
    <property type="match status" value="1"/>
</dbReference>
<evidence type="ECO:0000256" key="6">
    <source>
        <dbReference type="ARBA" id="ARBA00022737"/>
    </source>
</evidence>
<feature type="domain" description="PHD-type" evidence="17">
    <location>
        <begin position="1058"/>
        <end position="1174"/>
    </location>
</feature>
<name>A0A0C2HHP3_9BILA</name>
<keyword evidence="12" id="KW-0539">Nucleus</keyword>
<dbReference type="FunFam" id="3.30.40.10:FF:000002">
    <property type="entry name" value="Histone-lysine N-methyltransferase"/>
    <property type="match status" value="1"/>
</dbReference>
<dbReference type="Pfam" id="PF00856">
    <property type="entry name" value="SET"/>
    <property type="match status" value="1"/>
</dbReference>
<protein>
    <submittedName>
        <fullName evidence="18">SET domain protein</fullName>
    </submittedName>
</protein>
<evidence type="ECO:0000256" key="5">
    <source>
        <dbReference type="ARBA" id="ARBA00022723"/>
    </source>
</evidence>
<dbReference type="GO" id="GO:0042800">
    <property type="term" value="F:histone H3K4 methyltransferase activity"/>
    <property type="evidence" value="ECO:0007669"/>
    <property type="project" value="TreeGrafter"/>
</dbReference>
<dbReference type="InterPro" id="IPR003616">
    <property type="entry name" value="Post-SET_dom"/>
</dbReference>
<dbReference type="SMART" id="SM00317">
    <property type="entry name" value="SET"/>
    <property type="match status" value="1"/>
</dbReference>
<dbReference type="InterPro" id="IPR036910">
    <property type="entry name" value="HMG_box_dom_sf"/>
</dbReference>
<keyword evidence="13" id="KW-0175">Coiled coil</keyword>
<feature type="compositionally biased region" description="Polar residues" evidence="14">
    <location>
        <begin position="524"/>
        <end position="533"/>
    </location>
</feature>
<keyword evidence="6" id="KW-0677">Repeat</keyword>
<evidence type="ECO:0000256" key="7">
    <source>
        <dbReference type="ARBA" id="ARBA00022771"/>
    </source>
</evidence>
<evidence type="ECO:0000256" key="9">
    <source>
        <dbReference type="ARBA" id="ARBA00022853"/>
    </source>
</evidence>
<evidence type="ECO:0000256" key="11">
    <source>
        <dbReference type="ARBA" id="ARBA00023163"/>
    </source>
</evidence>
<dbReference type="OrthoDB" id="308383at2759"/>
<dbReference type="Gene3D" id="1.10.30.10">
    <property type="entry name" value="High mobility group box domain"/>
    <property type="match status" value="1"/>
</dbReference>
<evidence type="ECO:0000256" key="3">
    <source>
        <dbReference type="ARBA" id="ARBA00022679"/>
    </source>
</evidence>
<reference evidence="18 19" key="1">
    <citation type="submission" date="2013-12" db="EMBL/GenBank/DDBJ databases">
        <title>Draft genome of the parsitic nematode Ancylostoma duodenale.</title>
        <authorList>
            <person name="Mitreva M."/>
        </authorList>
    </citation>
    <scope>NUCLEOTIDE SEQUENCE [LARGE SCALE GENOMIC DNA]</scope>
    <source>
        <strain evidence="18 19">Zhejiang</strain>
    </source>
</reference>
<gene>
    <name evidence="18" type="ORF">ANCDUO_00503</name>
</gene>
<feature type="compositionally biased region" description="Low complexity" evidence="14">
    <location>
        <begin position="1221"/>
        <end position="1240"/>
    </location>
</feature>
<evidence type="ECO:0000313" key="19">
    <source>
        <dbReference type="Proteomes" id="UP000054047"/>
    </source>
</evidence>
<dbReference type="GO" id="GO:0045944">
    <property type="term" value="P:positive regulation of transcription by RNA polymerase II"/>
    <property type="evidence" value="ECO:0007669"/>
    <property type="project" value="TreeGrafter"/>
</dbReference>
<feature type="compositionally biased region" description="Polar residues" evidence="14">
    <location>
        <begin position="187"/>
        <end position="211"/>
    </location>
</feature>
<evidence type="ECO:0000259" key="15">
    <source>
        <dbReference type="PROSITE" id="PS50280"/>
    </source>
</evidence>
<dbReference type="PANTHER" id="PTHR45888">
    <property type="entry name" value="HL01030P-RELATED"/>
    <property type="match status" value="1"/>
</dbReference>
<feature type="region of interest" description="Disordered" evidence="14">
    <location>
        <begin position="1219"/>
        <end position="1240"/>
    </location>
</feature>
<feature type="compositionally biased region" description="Low complexity" evidence="14">
    <location>
        <begin position="632"/>
        <end position="646"/>
    </location>
</feature>
<feature type="region of interest" description="Disordered" evidence="14">
    <location>
        <begin position="28"/>
        <end position="55"/>
    </location>
</feature>
<dbReference type="EMBL" id="KN726210">
    <property type="protein sequence ID" value="KIH69156.1"/>
    <property type="molecule type" value="Genomic_DNA"/>
</dbReference>
<proteinExistence type="predicted"/>
<organism evidence="18 19">
    <name type="scientific">Ancylostoma duodenale</name>
    <dbReference type="NCBI Taxonomy" id="51022"/>
    <lineage>
        <taxon>Eukaryota</taxon>
        <taxon>Metazoa</taxon>
        <taxon>Ecdysozoa</taxon>
        <taxon>Nematoda</taxon>
        <taxon>Chromadorea</taxon>
        <taxon>Rhabditida</taxon>
        <taxon>Rhabditina</taxon>
        <taxon>Rhabditomorpha</taxon>
        <taxon>Strongyloidea</taxon>
        <taxon>Ancylostomatidae</taxon>
        <taxon>Ancylostomatinae</taxon>
        <taxon>Ancylostoma</taxon>
    </lineage>
</organism>
<dbReference type="InterPro" id="IPR046341">
    <property type="entry name" value="SET_dom_sf"/>
</dbReference>
<dbReference type="PANTHER" id="PTHR45888:SF6">
    <property type="entry name" value="HL01030P-RELATED"/>
    <property type="match status" value="1"/>
</dbReference>
<evidence type="ECO:0000256" key="14">
    <source>
        <dbReference type="SAM" id="MobiDB-lite"/>
    </source>
</evidence>
<dbReference type="GO" id="GO:0003713">
    <property type="term" value="F:transcription coactivator activity"/>
    <property type="evidence" value="ECO:0007669"/>
    <property type="project" value="TreeGrafter"/>
</dbReference>
<feature type="domain" description="SET" evidence="15">
    <location>
        <begin position="1300"/>
        <end position="1419"/>
    </location>
</feature>
<keyword evidence="8" id="KW-0862">Zinc</keyword>
<evidence type="ECO:0000256" key="1">
    <source>
        <dbReference type="ARBA" id="ARBA00004123"/>
    </source>
</evidence>
<keyword evidence="3" id="KW-0808">Transferase</keyword>
<dbReference type="Pfam" id="PF13832">
    <property type="entry name" value="zf-HC5HC2H_2"/>
    <property type="match status" value="1"/>
</dbReference>
<dbReference type="PROSITE" id="PS50868">
    <property type="entry name" value="POST_SET"/>
    <property type="match status" value="1"/>
</dbReference>
<evidence type="ECO:0000256" key="10">
    <source>
        <dbReference type="ARBA" id="ARBA00023015"/>
    </source>
</evidence>
<keyword evidence="9" id="KW-0156">Chromatin regulator</keyword>
<dbReference type="Gene3D" id="3.30.40.10">
    <property type="entry name" value="Zinc/RING finger domain, C3HC4 (zinc finger)"/>
    <property type="match status" value="1"/>
</dbReference>
<evidence type="ECO:0000256" key="4">
    <source>
        <dbReference type="ARBA" id="ARBA00022691"/>
    </source>
</evidence>
<feature type="compositionally biased region" description="Basic and acidic residues" evidence="14">
    <location>
        <begin position="908"/>
        <end position="918"/>
    </location>
</feature>
<dbReference type="GO" id="GO:0032259">
    <property type="term" value="P:methylation"/>
    <property type="evidence" value="ECO:0007669"/>
    <property type="project" value="UniProtKB-KW"/>
</dbReference>
<evidence type="ECO:0000256" key="2">
    <source>
        <dbReference type="ARBA" id="ARBA00022603"/>
    </source>
</evidence>
<feature type="region of interest" description="Disordered" evidence="14">
    <location>
        <begin position="495"/>
        <end position="533"/>
    </location>
</feature>
<dbReference type="PROSITE" id="PS50280">
    <property type="entry name" value="SET"/>
    <property type="match status" value="1"/>
</dbReference>
<evidence type="ECO:0000256" key="8">
    <source>
        <dbReference type="ARBA" id="ARBA00022833"/>
    </source>
</evidence>
<keyword evidence="7" id="KW-0863">Zinc-finger</keyword>
<keyword evidence="4" id="KW-0949">S-adenosyl-L-methionine</keyword>
<dbReference type="Proteomes" id="UP000054047">
    <property type="component" value="Unassembled WGS sequence"/>
</dbReference>
<dbReference type="InterPro" id="IPR034732">
    <property type="entry name" value="EPHD"/>
</dbReference>
<keyword evidence="5" id="KW-0479">Metal-binding</keyword>
<feature type="coiled-coil region" evidence="13">
    <location>
        <begin position="387"/>
        <end position="414"/>
    </location>
</feature>
<feature type="compositionally biased region" description="Basic residues" evidence="14">
    <location>
        <begin position="40"/>
        <end position="49"/>
    </location>
</feature>
<dbReference type="GO" id="GO:0008270">
    <property type="term" value="F:zinc ion binding"/>
    <property type="evidence" value="ECO:0007669"/>
    <property type="project" value="UniProtKB-KW"/>
</dbReference>
<dbReference type="InterPro" id="IPR013083">
    <property type="entry name" value="Znf_RING/FYVE/PHD"/>
</dbReference>
<keyword evidence="11" id="KW-0804">Transcription</keyword>
<keyword evidence="2" id="KW-0489">Methyltransferase</keyword>
<evidence type="ECO:0000259" key="17">
    <source>
        <dbReference type="PROSITE" id="PS51805"/>
    </source>
</evidence>
<evidence type="ECO:0000256" key="13">
    <source>
        <dbReference type="SAM" id="Coils"/>
    </source>
</evidence>
<feature type="compositionally biased region" description="Pro residues" evidence="14">
    <location>
        <begin position="499"/>
        <end position="512"/>
    </location>
</feature>
<dbReference type="GO" id="GO:0005700">
    <property type="term" value="C:polytene chromosome"/>
    <property type="evidence" value="ECO:0007669"/>
    <property type="project" value="UniProtKB-ARBA"/>
</dbReference>
<dbReference type="SUPFAM" id="SSF82199">
    <property type="entry name" value="SET domain"/>
    <property type="match status" value="1"/>
</dbReference>
<comment type="subcellular location">
    <subcellularLocation>
        <location evidence="1">Nucleus</location>
    </subcellularLocation>
</comment>
<evidence type="ECO:0000256" key="12">
    <source>
        <dbReference type="ARBA" id="ARBA00023242"/>
    </source>
</evidence>
<keyword evidence="19" id="KW-1185">Reference proteome</keyword>
<feature type="region of interest" description="Disordered" evidence="14">
    <location>
        <begin position="173"/>
        <end position="221"/>
    </location>
</feature>
<dbReference type="Gene3D" id="2.170.270.10">
    <property type="entry name" value="SET domain"/>
    <property type="match status" value="1"/>
</dbReference>
<dbReference type="InterPro" id="IPR001214">
    <property type="entry name" value="SET_dom"/>
</dbReference>
<feature type="region of interest" description="Disordered" evidence="14">
    <location>
        <begin position="632"/>
        <end position="664"/>
    </location>
</feature>
<evidence type="ECO:0000259" key="16">
    <source>
        <dbReference type="PROSITE" id="PS50868"/>
    </source>
</evidence>
<feature type="region of interest" description="Disordered" evidence="14">
    <location>
        <begin position="895"/>
        <end position="928"/>
    </location>
</feature>
<feature type="domain" description="Post-SET" evidence="16">
    <location>
        <begin position="1427"/>
        <end position="1443"/>
    </location>
</feature>